<evidence type="ECO:0000256" key="1">
    <source>
        <dbReference type="SAM" id="SignalP"/>
    </source>
</evidence>
<dbReference type="EMBL" id="CAIX01000009">
    <property type="protein sequence ID" value="CCI40473.1"/>
    <property type="molecule type" value="Genomic_DNA"/>
</dbReference>
<comment type="caution">
    <text evidence="2">The sequence shown here is derived from an EMBL/GenBank/DDBJ whole genome shotgun (WGS) entry which is preliminary data.</text>
</comment>
<organism evidence="2 3">
    <name type="scientific">Albugo candida</name>
    <dbReference type="NCBI Taxonomy" id="65357"/>
    <lineage>
        <taxon>Eukaryota</taxon>
        <taxon>Sar</taxon>
        <taxon>Stramenopiles</taxon>
        <taxon>Oomycota</taxon>
        <taxon>Peronosporomycetes</taxon>
        <taxon>Albuginales</taxon>
        <taxon>Albuginaceae</taxon>
        <taxon>Albugo</taxon>
    </lineage>
</organism>
<accession>A0A024G2E2</accession>
<dbReference type="Proteomes" id="UP000053237">
    <property type="component" value="Unassembled WGS sequence"/>
</dbReference>
<keyword evidence="3" id="KW-1185">Reference proteome</keyword>
<evidence type="ECO:0000313" key="2">
    <source>
        <dbReference type="EMBL" id="CCI40473.1"/>
    </source>
</evidence>
<dbReference type="InParanoid" id="A0A024G2E2"/>
<name>A0A024G2E2_9STRA</name>
<evidence type="ECO:0000313" key="3">
    <source>
        <dbReference type="Proteomes" id="UP000053237"/>
    </source>
</evidence>
<reference evidence="2 3" key="1">
    <citation type="submission" date="2012-05" db="EMBL/GenBank/DDBJ databases">
        <title>Recombination and specialization in a pathogen metapopulation.</title>
        <authorList>
            <person name="Gardiner A."/>
            <person name="Kemen E."/>
            <person name="Schultz-Larsen T."/>
            <person name="MacLean D."/>
            <person name="Van Oosterhout C."/>
            <person name="Jones J.D.G."/>
        </authorList>
    </citation>
    <scope>NUCLEOTIDE SEQUENCE [LARGE SCALE GENOMIC DNA]</scope>
    <source>
        <strain evidence="2 3">Ac Nc2</strain>
    </source>
</reference>
<gene>
    <name evidence="2" type="ORF">BN9_012570</name>
</gene>
<sequence length="154" mass="17460">MSCIHTSYSYKIGVFLVILNGAFQLAVSCFRSQNCAYTHLISVGKSSAVNIEKLMECGECLTTSDRNNFGYIQKADRHSHFPVTNQNVKKIYWIGKNIQTTEAAFENCRSSCPKLSLAETTFKKMFKELAPIYNMAVEFPKAEIVKPPRFFSCF</sequence>
<protein>
    <submittedName>
        <fullName evidence="2">Uncharacterized protein</fullName>
    </submittedName>
</protein>
<proteinExistence type="predicted"/>
<keyword evidence="1" id="KW-0732">Signal</keyword>
<feature type="chain" id="PRO_5001532095" evidence="1">
    <location>
        <begin position="29"/>
        <end position="154"/>
    </location>
</feature>
<feature type="signal peptide" evidence="1">
    <location>
        <begin position="1"/>
        <end position="28"/>
    </location>
</feature>
<dbReference type="AlphaFoldDB" id="A0A024G2E2"/>